<dbReference type="GO" id="GO:0005769">
    <property type="term" value="C:early endosome"/>
    <property type="evidence" value="ECO:0007669"/>
    <property type="project" value="TreeGrafter"/>
</dbReference>
<dbReference type="GO" id="GO:0008270">
    <property type="term" value="F:zinc ion binding"/>
    <property type="evidence" value="ECO:0007669"/>
    <property type="project" value="UniProtKB-KW"/>
</dbReference>
<organism evidence="9 10">
    <name type="scientific">Periophthalmus magnuspinnatus</name>
    <dbReference type="NCBI Taxonomy" id="409849"/>
    <lineage>
        <taxon>Eukaryota</taxon>
        <taxon>Metazoa</taxon>
        <taxon>Chordata</taxon>
        <taxon>Craniata</taxon>
        <taxon>Vertebrata</taxon>
        <taxon>Euteleostomi</taxon>
        <taxon>Actinopterygii</taxon>
        <taxon>Neopterygii</taxon>
        <taxon>Teleostei</taxon>
        <taxon>Neoteleostei</taxon>
        <taxon>Acanthomorphata</taxon>
        <taxon>Gobiaria</taxon>
        <taxon>Gobiiformes</taxon>
        <taxon>Gobioidei</taxon>
        <taxon>Gobiidae</taxon>
        <taxon>Oxudercinae</taxon>
        <taxon>Periophthalmus</taxon>
    </lineage>
</organism>
<evidence type="ECO:0000259" key="7">
    <source>
        <dbReference type="PROSITE" id="PS50003"/>
    </source>
</evidence>
<keyword evidence="1" id="KW-0479">Metal-binding</keyword>
<evidence type="ECO:0000256" key="2">
    <source>
        <dbReference type="ARBA" id="ARBA00022771"/>
    </source>
</evidence>
<dbReference type="PANTHER" id="PTHR46280">
    <property type="entry name" value="PLECKSTRIN HOMOLOGY DOMAIN-CONTAINING FAMILY F MEMBER 2-RELATED"/>
    <property type="match status" value="1"/>
</dbReference>
<dbReference type="Ensembl" id="ENSPMGT00000022379.1">
    <property type="protein sequence ID" value="ENSPMGP00000020992.1"/>
    <property type="gene ID" value="ENSPMGG00000017017.1"/>
</dbReference>
<dbReference type="GO" id="GO:0007032">
    <property type="term" value="P:endosome organization"/>
    <property type="evidence" value="ECO:0007669"/>
    <property type="project" value="TreeGrafter"/>
</dbReference>
<reference evidence="9" key="2">
    <citation type="submission" date="2025-09" db="UniProtKB">
        <authorList>
            <consortium name="Ensembl"/>
        </authorList>
    </citation>
    <scope>IDENTIFICATION</scope>
</reference>
<dbReference type="SUPFAM" id="SSF50729">
    <property type="entry name" value="PH domain-like"/>
    <property type="match status" value="1"/>
</dbReference>
<dbReference type="InterPro" id="IPR000306">
    <property type="entry name" value="Znf_FYVE"/>
</dbReference>
<evidence type="ECO:0000256" key="4">
    <source>
        <dbReference type="PROSITE-ProRule" id="PRU00091"/>
    </source>
</evidence>
<accession>A0A3B4AUY1</accession>
<keyword evidence="6" id="KW-1133">Transmembrane helix</keyword>
<protein>
    <recommendedName>
        <fullName evidence="11">Pleckstrin homology and FYVE domain containing 1</fullName>
    </recommendedName>
</protein>
<dbReference type="GO" id="GO:0008333">
    <property type="term" value="P:endosome to lysosome transport"/>
    <property type="evidence" value="ECO:0007669"/>
    <property type="project" value="TreeGrafter"/>
</dbReference>
<dbReference type="InterPro" id="IPR017455">
    <property type="entry name" value="Znf_FYVE-rel"/>
</dbReference>
<dbReference type="Proteomes" id="UP000261520">
    <property type="component" value="Unplaced"/>
</dbReference>
<keyword evidence="3" id="KW-0862">Zinc</keyword>
<name>A0A3B4AUY1_9GOBI</name>
<keyword evidence="6" id="KW-0812">Transmembrane</keyword>
<dbReference type="InterPro" id="IPR001849">
    <property type="entry name" value="PH_domain"/>
</dbReference>
<evidence type="ECO:0000256" key="1">
    <source>
        <dbReference type="ARBA" id="ARBA00022723"/>
    </source>
</evidence>
<feature type="region of interest" description="Disordered" evidence="5">
    <location>
        <begin position="214"/>
        <end position="237"/>
    </location>
</feature>
<evidence type="ECO:0000259" key="8">
    <source>
        <dbReference type="PROSITE" id="PS50178"/>
    </source>
</evidence>
<dbReference type="Gene3D" id="3.30.40.10">
    <property type="entry name" value="Zinc/RING finger domain, C3HC4 (zinc finger)"/>
    <property type="match status" value="1"/>
</dbReference>
<dbReference type="InterPro" id="IPR013083">
    <property type="entry name" value="Znf_RING/FYVE/PHD"/>
</dbReference>
<keyword evidence="6" id="KW-0472">Membrane</keyword>
<dbReference type="InterPro" id="IPR011993">
    <property type="entry name" value="PH-like_dom_sf"/>
</dbReference>
<dbReference type="AlphaFoldDB" id="A0A3B4AUY1"/>
<evidence type="ECO:0000256" key="5">
    <source>
        <dbReference type="SAM" id="MobiDB-lite"/>
    </source>
</evidence>
<dbReference type="SMART" id="SM00233">
    <property type="entry name" value="PH"/>
    <property type="match status" value="1"/>
</dbReference>
<dbReference type="SUPFAM" id="SSF57903">
    <property type="entry name" value="FYVE/PHD zinc finger"/>
    <property type="match status" value="1"/>
</dbReference>
<dbReference type="Pfam" id="PF01363">
    <property type="entry name" value="FYVE"/>
    <property type="match status" value="1"/>
</dbReference>
<sequence length="283" mass="32072">MDNTLTFDQENRERVKAVAESFGPSGKSLSQPGRVLMGEGRLLKQSRKKPQLKVFFLFNDVIVYGSVVLNGLWYKNQRIIPLENIKLEDMADTSNLKNQWLIRTPRKSFYVAAPTREEKRAWMEHIEQCKASLLQKGHTPTGEFAVSWMPDSASDICLVCEAKFTATNRRHHCRMCGILVCHKCCKDKAVIGHINATKKQKMCRHCYSKKQEDGARIRGNSEDGDPAASSDEDDHEVDDSLLYQNPSSWLDSLSDKHKITKLGPLSKHFPAKGSCMLCKETIL</sequence>
<evidence type="ECO:0000313" key="10">
    <source>
        <dbReference type="Proteomes" id="UP000261520"/>
    </source>
</evidence>
<feature type="domain" description="PH" evidence="7">
    <location>
        <begin position="35"/>
        <end position="131"/>
    </location>
</feature>
<dbReference type="InterPro" id="IPR037871">
    <property type="entry name" value="PH_Phafin"/>
</dbReference>
<dbReference type="CDD" id="cd01218">
    <property type="entry name" value="PH_Phafin2-like"/>
    <property type="match status" value="1"/>
</dbReference>
<evidence type="ECO:0000256" key="6">
    <source>
        <dbReference type="SAM" id="Phobius"/>
    </source>
</evidence>
<dbReference type="PROSITE" id="PS50003">
    <property type="entry name" value="PH_DOMAIN"/>
    <property type="match status" value="1"/>
</dbReference>
<feature type="compositionally biased region" description="Acidic residues" evidence="5">
    <location>
        <begin position="222"/>
        <end position="237"/>
    </location>
</feature>
<evidence type="ECO:0000256" key="3">
    <source>
        <dbReference type="ARBA" id="ARBA00022833"/>
    </source>
</evidence>
<dbReference type="PANTHER" id="PTHR46280:SF2">
    <property type="entry name" value="PLECKSTRIN HOMOLOGY DOMAIN-CONTAINING FAMILY F MEMBER 1"/>
    <property type="match status" value="1"/>
</dbReference>
<evidence type="ECO:0000313" key="9">
    <source>
        <dbReference type="Ensembl" id="ENSPMGP00000020992.1"/>
    </source>
</evidence>
<keyword evidence="2 4" id="KW-0863">Zinc-finger</keyword>
<evidence type="ECO:0008006" key="11">
    <source>
        <dbReference type="Google" id="ProtNLM"/>
    </source>
</evidence>
<reference evidence="9" key="1">
    <citation type="submission" date="2025-08" db="UniProtKB">
        <authorList>
            <consortium name="Ensembl"/>
        </authorList>
    </citation>
    <scope>IDENTIFICATION</scope>
</reference>
<dbReference type="SMART" id="SM00064">
    <property type="entry name" value="FYVE"/>
    <property type="match status" value="1"/>
</dbReference>
<dbReference type="PROSITE" id="PS50178">
    <property type="entry name" value="ZF_FYVE"/>
    <property type="match status" value="1"/>
</dbReference>
<dbReference type="Pfam" id="PF00169">
    <property type="entry name" value="PH"/>
    <property type="match status" value="1"/>
</dbReference>
<dbReference type="Gene3D" id="2.30.29.30">
    <property type="entry name" value="Pleckstrin-homology domain (PH domain)/Phosphotyrosine-binding domain (PTB)"/>
    <property type="match status" value="1"/>
</dbReference>
<proteinExistence type="predicted"/>
<feature type="domain" description="FYVE-type" evidence="8">
    <location>
        <begin position="151"/>
        <end position="211"/>
    </location>
</feature>
<feature type="transmembrane region" description="Helical" evidence="6">
    <location>
        <begin position="54"/>
        <end position="74"/>
    </location>
</feature>
<dbReference type="InterPro" id="IPR011011">
    <property type="entry name" value="Znf_FYVE_PHD"/>
</dbReference>
<dbReference type="InterPro" id="IPR051765">
    <property type="entry name" value="PH_domain-containing_F"/>
</dbReference>
<dbReference type="GO" id="GO:0035091">
    <property type="term" value="F:phosphatidylinositol binding"/>
    <property type="evidence" value="ECO:0007669"/>
    <property type="project" value="TreeGrafter"/>
</dbReference>
<dbReference type="STRING" id="409849.ENSPMGP00000020992"/>
<keyword evidence="10" id="KW-1185">Reference proteome</keyword>